<sequence>MHLEDSPAWRRCAQQSQSLHDLIRARAAAYRGAWEDERLAGIGKAFADLTVAERRSVLSVLRLEDLQRDGTALSDADAQSLVFQTVPGPAQVRPDLALTLPGTGTAVEVLAVIDGKTRSRAGRNMPTALQAFGVTTRARLPAAVLEDPDPDAARVVDGVLRVAQQTAYRYGSWEPSGWRRSADTRYVFLAPNNAYEVPGWLLADLEELAAALLDADLREPRDTLTEALGLHLAEAAVYPFRATTADGQTKRAKQITPTPRRKWGELCWRGELREIWHTGRRSRVRHDLGRGWLLYVDDDVLDEARRTGDGQLLDESNDWSADLRAAGERPGWDDGLGCLTLVEGQPCAVPDCGHIDDRGTTLAHRPRPRP</sequence>
<dbReference type="EMBL" id="FOWE01000001">
    <property type="protein sequence ID" value="SFN89021.1"/>
    <property type="molecule type" value="Genomic_DNA"/>
</dbReference>
<proteinExistence type="predicted"/>
<evidence type="ECO:0000313" key="2">
    <source>
        <dbReference type="Proteomes" id="UP000183642"/>
    </source>
</evidence>
<organism evidence="1 2">
    <name type="scientific">Geodermatophilus obscurus</name>
    <dbReference type="NCBI Taxonomy" id="1861"/>
    <lineage>
        <taxon>Bacteria</taxon>
        <taxon>Bacillati</taxon>
        <taxon>Actinomycetota</taxon>
        <taxon>Actinomycetes</taxon>
        <taxon>Geodermatophilales</taxon>
        <taxon>Geodermatophilaceae</taxon>
        <taxon>Geodermatophilus</taxon>
    </lineage>
</organism>
<keyword evidence="2" id="KW-1185">Reference proteome</keyword>
<accession>A0A1I5CQV2</accession>
<dbReference type="RefSeq" id="WP_075011861.1">
    <property type="nucleotide sequence ID" value="NZ_FOWE01000001.1"/>
</dbReference>
<evidence type="ECO:0000313" key="1">
    <source>
        <dbReference type="EMBL" id="SFN89021.1"/>
    </source>
</evidence>
<dbReference type="AlphaFoldDB" id="A0A1I5CQV2"/>
<dbReference type="Proteomes" id="UP000183642">
    <property type="component" value="Unassembled WGS sequence"/>
</dbReference>
<reference evidence="2" key="1">
    <citation type="submission" date="2016-10" db="EMBL/GenBank/DDBJ databases">
        <authorList>
            <person name="Varghese N."/>
            <person name="Submissions S."/>
        </authorList>
    </citation>
    <scope>NUCLEOTIDE SEQUENCE [LARGE SCALE GENOMIC DNA]</scope>
    <source>
        <strain evidence="2">DSM 43161</strain>
    </source>
</reference>
<name>A0A1I5CQV2_9ACTN</name>
<protein>
    <submittedName>
        <fullName evidence="1">Uncharacterized protein</fullName>
    </submittedName>
</protein>
<gene>
    <name evidence="1" type="ORF">SAMN05660359_00453</name>
</gene>